<dbReference type="OrthoDB" id="7187515at2"/>
<keyword evidence="2" id="KW-1185">Reference proteome</keyword>
<dbReference type="EMBL" id="NOIH01000013">
    <property type="protein sequence ID" value="OYD53669.1"/>
    <property type="molecule type" value="Genomic_DNA"/>
</dbReference>
<dbReference type="Proteomes" id="UP000215181">
    <property type="component" value="Unassembled WGS sequence"/>
</dbReference>
<evidence type="ECO:0000313" key="1">
    <source>
        <dbReference type="EMBL" id="OYD53669.1"/>
    </source>
</evidence>
<dbReference type="Pfam" id="PF21810">
    <property type="entry name" value="DUF6880"/>
    <property type="match status" value="1"/>
</dbReference>
<reference evidence="1 2" key="1">
    <citation type="submission" date="2017-07" db="EMBL/GenBank/DDBJ databases">
        <title>Thauera sp. KNDSS-Mac4 genome sequence and assembly.</title>
        <authorList>
            <person name="Mayilraj S."/>
        </authorList>
    </citation>
    <scope>NUCLEOTIDE SEQUENCE [LARGE SCALE GENOMIC DNA]</scope>
    <source>
        <strain evidence="1 2">KNDSS-Mac4</strain>
    </source>
</reference>
<accession>A0A235EX97</accession>
<dbReference type="InterPro" id="IPR011990">
    <property type="entry name" value="TPR-like_helical_dom_sf"/>
</dbReference>
<gene>
    <name evidence="1" type="ORF">CGK74_12035</name>
</gene>
<name>A0A235EX97_9RHOO</name>
<dbReference type="RefSeq" id="WP_094268713.1">
    <property type="nucleotide sequence ID" value="NZ_NOIH01000013.1"/>
</dbReference>
<evidence type="ECO:0000313" key="2">
    <source>
        <dbReference type="Proteomes" id="UP000215181"/>
    </source>
</evidence>
<sequence length="479" mass="53972">MAQKDDWQSQEARLEAYLQGLDVAALRKLIVEASWRDDALREKLMMAAAVADSTGLADLRKVVKQATRTNGFIEYREAGNYANRLEDLAELLSQRIADGQPELIDVIEEAIALAEEALQHIDDSGGEVMPAIVELRKVHLAACNALHPDPVALAERLYGFQMDGEWDTFHEVLPDYAEALGEEGLAEYRQRVEREWVALPTLGPEHYRSDWSTRRFQVESAMKDIARCTNDFELLVAIHAKNLSSPSCFLTLAGLFRDQGRKDEALRWVEQGIAAFPGERNDDLLSLAIELQLALGRHAEVERLAWQRFEQAPGCGPFFKLMEVAGLIGGEAALRKRALDFLWQKVAEEEAADSRVRRSPWDRPRRGDIVSIFLREGDAGVMWDAFSGGKVDVGLWEPVADARGRTHHEEAIALYRRLLPHLVEGGSRGSHYGEAFAIVKKIRALREAHGQLGMFGDELAEIRLEWKRKRNFMKLLDAL</sequence>
<dbReference type="AlphaFoldDB" id="A0A235EX97"/>
<comment type="caution">
    <text evidence="1">The sequence shown here is derived from an EMBL/GenBank/DDBJ whole genome shotgun (WGS) entry which is preliminary data.</text>
</comment>
<organism evidence="1 2">
    <name type="scientific">Thauera propionica</name>
    <dbReference type="NCBI Taxonomy" id="2019431"/>
    <lineage>
        <taxon>Bacteria</taxon>
        <taxon>Pseudomonadati</taxon>
        <taxon>Pseudomonadota</taxon>
        <taxon>Betaproteobacteria</taxon>
        <taxon>Rhodocyclales</taxon>
        <taxon>Zoogloeaceae</taxon>
        <taxon>Thauera</taxon>
    </lineage>
</organism>
<dbReference type="Gene3D" id="1.25.40.10">
    <property type="entry name" value="Tetratricopeptide repeat domain"/>
    <property type="match status" value="1"/>
</dbReference>
<evidence type="ECO:0008006" key="3">
    <source>
        <dbReference type="Google" id="ProtNLM"/>
    </source>
</evidence>
<dbReference type="SUPFAM" id="SSF48452">
    <property type="entry name" value="TPR-like"/>
    <property type="match status" value="2"/>
</dbReference>
<proteinExistence type="predicted"/>
<dbReference type="InterPro" id="IPR049245">
    <property type="entry name" value="DUF6880"/>
</dbReference>
<protein>
    <recommendedName>
        <fullName evidence="3">Tetratricopeptide repeat protein</fullName>
    </recommendedName>
</protein>